<organism evidence="1 2">
    <name type="scientific">Paludibaculum fermentans</name>
    <dbReference type="NCBI Taxonomy" id="1473598"/>
    <lineage>
        <taxon>Bacteria</taxon>
        <taxon>Pseudomonadati</taxon>
        <taxon>Acidobacteriota</taxon>
        <taxon>Terriglobia</taxon>
        <taxon>Bryobacterales</taxon>
        <taxon>Bryobacteraceae</taxon>
        <taxon>Paludibaculum</taxon>
    </lineage>
</organism>
<evidence type="ECO:0000313" key="1">
    <source>
        <dbReference type="EMBL" id="QOY87428.1"/>
    </source>
</evidence>
<keyword evidence="2" id="KW-1185">Reference proteome</keyword>
<proteinExistence type="predicted"/>
<dbReference type="AlphaFoldDB" id="A0A7S7SK59"/>
<dbReference type="EMBL" id="CP063849">
    <property type="protein sequence ID" value="QOY87428.1"/>
    <property type="molecule type" value="Genomic_DNA"/>
</dbReference>
<evidence type="ECO:0000313" key="2">
    <source>
        <dbReference type="Proteomes" id="UP000593892"/>
    </source>
</evidence>
<protein>
    <submittedName>
        <fullName evidence="1">Uncharacterized protein</fullName>
    </submittedName>
</protein>
<sequence>MRFWKADGSSWVGNFQGLQDWSAKVALWPEAGSIAVLAMDSFYLVDAGRPDSYVTLDSQNLVDDIILEEEHGMRFVATSTSILAFGKDRRQIWTQSDLGGYDAQLTQCAKGLLTIEVEEELGGARKTILLSAKDGVIL</sequence>
<gene>
    <name evidence="1" type="ORF">IRI77_32495</name>
</gene>
<dbReference type="KEGG" id="pfer:IRI77_32495"/>
<reference evidence="1 2" key="1">
    <citation type="submission" date="2020-10" db="EMBL/GenBank/DDBJ databases">
        <title>Complete genome sequence of Paludibaculum fermentans P105T, a facultatively anaerobic acidobacterium capable of dissimilatory Fe(III) reduction.</title>
        <authorList>
            <person name="Dedysh S.N."/>
            <person name="Beletsky A.V."/>
            <person name="Kulichevskaya I.S."/>
            <person name="Mardanov A.V."/>
            <person name="Ravin N.V."/>
        </authorList>
    </citation>
    <scope>NUCLEOTIDE SEQUENCE [LARGE SCALE GENOMIC DNA]</scope>
    <source>
        <strain evidence="1 2">P105</strain>
    </source>
</reference>
<name>A0A7S7SK59_PALFE</name>
<dbReference type="Proteomes" id="UP000593892">
    <property type="component" value="Chromosome"/>
</dbReference>
<dbReference type="RefSeq" id="WP_194449097.1">
    <property type="nucleotide sequence ID" value="NZ_CP063849.1"/>
</dbReference>
<accession>A0A7S7SK59</accession>